<dbReference type="Gene3D" id="3.40.50.300">
    <property type="entry name" value="P-loop containing nucleotide triphosphate hydrolases"/>
    <property type="match status" value="1"/>
</dbReference>
<keyword evidence="5" id="KW-1185">Reference proteome</keyword>
<dbReference type="PROSITE" id="PS50943">
    <property type="entry name" value="HTH_CROC1"/>
    <property type="match status" value="1"/>
</dbReference>
<dbReference type="InterPro" id="IPR027417">
    <property type="entry name" value="P-loop_NTPase"/>
</dbReference>
<dbReference type="AlphaFoldDB" id="A0A512L399"/>
<dbReference type="OrthoDB" id="9758570at2"/>
<dbReference type="EMBL" id="BKAD01000001">
    <property type="protein sequence ID" value="GEP28947.1"/>
    <property type="molecule type" value="Genomic_DNA"/>
</dbReference>
<dbReference type="GO" id="GO:0005524">
    <property type="term" value="F:ATP binding"/>
    <property type="evidence" value="ECO:0007669"/>
    <property type="project" value="UniProtKB-KW"/>
</dbReference>
<dbReference type="InterPro" id="IPR010982">
    <property type="entry name" value="Lambda_DNA-bd_dom_sf"/>
</dbReference>
<dbReference type="InterPro" id="IPR041664">
    <property type="entry name" value="AAA_16"/>
</dbReference>
<dbReference type="GO" id="GO:0003677">
    <property type="term" value="F:DNA binding"/>
    <property type="evidence" value="ECO:0007669"/>
    <property type="project" value="InterPro"/>
</dbReference>
<evidence type="ECO:0000313" key="5">
    <source>
        <dbReference type="Proteomes" id="UP000321337"/>
    </source>
</evidence>
<dbReference type="SUPFAM" id="SSF47413">
    <property type="entry name" value="lambda repressor-like DNA-binding domains"/>
    <property type="match status" value="1"/>
</dbReference>
<protein>
    <recommendedName>
        <fullName evidence="3">HTH cro/C1-type domain-containing protein</fullName>
    </recommendedName>
</protein>
<dbReference type="GO" id="GO:0004016">
    <property type="term" value="F:adenylate cyclase activity"/>
    <property type="evidence" value="ECO:0007669"/>
    <property type="project" value="TreeGrafter"/>
</dbReference>
<keyword evidence="2" id="KW-0067">ATP-binding</keyword>
<dbReference type="SUPFAM" id="SSF52540">
    <property type="entry name" value="P-loop containing nucleoside triphosphate hydrolases"/>
    <property type="match status" value="1"/>
</dbReference>
<dbReference type="Gene3D" id="1.10.260.40">
    <property type="entry name" value="lambda repressor-like DNA-binding domains"/>
    <property type="match status" value="1"/>
</dbReference>
<dbReference type="SMART" id="SM00530">
    <property type="entry name" value="HTH_XRE"/>
    <property type="match status" value="1"/>
</dbReference>
<comment type="caution">
    <text evidence="4">The sequence shown here is derived from an EMBL/GenBank/DDBJ whole genome shotgun (WGS) entry which is preliminary data.</text>
</comment>
<evidence type="ECO:0000256" key="1">
    <source>
        <dbReference type="ARBA" id="ARBA00022741"/>
    </source>
</evidence>
<dbReference type="InterPro" id="IPR003593">
    <property type="entry name" value="AAA+_ATPase"/>
</dbReference>
<dbReference type="Proteomes" id="UP000321337">
    <property type="component" value="Unassembled WGS sequence"/>
</dbReference>
<reference evidence="4 5" key="1">
    <citation type="submission" date="2019-07" db="EMBL/GenBank/DDBJ databases">
        <title>Whole genome shotgun sequence of Thiobacillus plumbophilus NBRC 107929.</title>
        <authorList>
            <person name="Hosoyama A."/>
            <person name="Uohara A."/>
            <person name="Ohji S."/>
            <person name="Ichikawa N."/>
        </authorList>
    </citation>
    <scope>NUCLEOTIDE SEQUENCE [LARGE SCALE GENOMIC DNA]</scope>
    <source>
        <strain evidence="4 5">NBRC 107929</strain>
    </source>
</reference>
<dbReference type="InterPro" id="IPR001387">
    <property type="entry name" value="Cro/C1-type_HTH"/>
</dbReference>
<organism evidence="4 5">
    <name type="scientific">Sulfuriferula plumbiphila</name>
    <dbReference type="NCBI Taxonomy" id="171865"/>
    <lineage>
        <taxon>Bacteria</taxon>
        <taxon>Pseudomonadati</taxon>
        <taxon>Pseudomonadota</taxon>
        <taxon>Betaproteobacteria</taxon>
        <taxon>Nitrosomonadales</taxon>
        <taxon>Sulfuricellaceae</taxon>
        <taxon>Sulfuriferula</taxon>
    </lineage>
</organism>
<dbReference type="SMART" id="SM00028">
    <property type="entry name" value="TPR"/>
    <property type="match status" value="6"/>
</dbReference>
<dbReference type="PANTHER" id="PTHR16305">
    <property type="entry name" value="TESTICULAR SOLUBLE ADENYLYL CYCLASE"/>
    <property type="match status" value="1"/>
</dbReference>
<dbReference type="RefSeq" id="WP_147069654.1">
    <property type="nucleotide sequence ID" value="NZ_AP021884.1"/>
</dbReference>
<name>A0A512L399_9PROT</name>
<accession>A0A512L399</accession>
<dbReference type="InterPro" id="IPR019734">
    <property type="entry name" value="TPR_rpt"/>
</dbReference>
<gene>
    <name evidence="4" type="ORF">TPL01_00850</name>
</gene>
<dbReference type="PANTHER" id="PTHR16305:SF35">
    <property type="entry name" value="TRANSCRIPTIONAL ACTIVATOR DOMAIN"/>
    <property type="match status" value="1"/>
</dbReference>
<sequence>MEDRTHSFGYWLRRRRKSLDLTQEALAQRVCCSGFTIRKIEADERRPSRRLAERLAASLAIPELERRDFLDAARALHATNRLQLDPTPVAIDACAVAPAALIHPPPDSAIGVASDAAPFVGRSNEYGLLIGLIARLTAGAGYTVLIEGEPGIGKSRLLREVTRYAHARDLPTLATNCYEIECAMPYQPVIGLVTRALERVSAAALRTLAPVSLAELAALIPEIGERFPDLPQLSNDFPEARQARLSRALDQLLEASRGGRPAVLMVDDIQWADDASAQVLHYLARHAAQRPVLVIYAYRDEAVDSDERFAQLVESLRRDTGARRVPLTRLGYADTESLVAALADANLGVPGLAERLHRETEGNPFFLMSILQSLSDGETQLESRASGAPGLLPDALRAAVRVRLAHVPKAIRPLLDTAAVLGRRFDFDTLLDVTRGPEAQLFDAVEALVKRRLLREEPEGGVYDFSHDKLREVAYRDIGGARRRLLHQSVAEALERIGDNAAHERDAQLAEHYERAHVWSKALHYLVLAGEHSQTLFAMRDALHWLDRAVALSEAHPESLDARQRLAIYEQRGAARAQAGQTQGAVADIRRVIEALRAGGERAKTRDALIQLGMAYRRADAYEEATTCLTEALAESRAMNDGRHAADTLYHLGTVAWSTGRNDQAIGFHQQAVEICGRTGFTDLVAVQAWHGRGEAHFANAEPAAAIACYTRSLELARGIGDKSYESENLMMIGHACVGTRGLGDYPRATTNFEAALDIARAADLQWHFGPTLLGLDHIRACMGHYGEAWTGMQKTLHWLESLKQTRYQFIAHDFIGHLLLDLGLNELAIEQLERGLALGRDTGILFWRAGIDTHLAVARSRLGQKDVTPALQTTLAQTRRTSERYMMVRCIDGLAEIALAAGDASRCRAYGDELLAIATPNGLRELEAVARRWRGEAMFVEQDYVEAQAELSRAAALAEDIGRVRLQMDAQAALARLLAAQGQRDAAQRHCAKARATAEAIEKSLESSELEARLRMN</sequence>
<feature type="domain" description="HTH cro/C1-type" evidence="3">
    <location>
        <begin position="12"/>
        <end position="66"/>
    </location>
</feature>
<dbReference type="Pfam" id="PF13560">
    <property type="entry name" value="HTH_31"/>
    <property type="match status" value="1"/>
</dbReference>
<proteinExistence type="predicted"/>
<dbReference type="SUPFAM" id="SSF48452">
    <property type="entry name" value="TPR-like"/>
    <property type="match status" value="2"/>
</dbReference>
<evidence type="ECO:0000259" key="3">
    <source>
        <dbReference type="PROSITE" id="PS50943"/>
    </source>
</evidence>
<dbReference type="Pfam" id="PF13191">
    <property type="entry name" value="AAA_16"/>
    <property type="match status" value="1"/>
</dbReference>
<dbReference type="CDD" id="cd00093">
    <property type="entry name" value="HTH_XRE"/>
    <property type="match status" value="1"/>
</dbReference>
<dbReference type="SMART" id="SM00382">
    <property type="entry name" value="AAA"/>
    <property type="match status" value="1"/>
</dbReference>
<evidence type="ECO:0000313" key="4">
    <source>
        <dbReference type="EMBL" id="GEP28947.1"/>
    </source>
</evidence>
<dbReference type="Gene3D" id="1.25.40.10">
    <property type="entry name" value="Tetratricopeptide repeat domain"/>
    <property type="match status" value="2"/>
</dbReference>
<evidence type="ECO:0000256" key="2">
    <source>
        <dbReference type="ARBA" id="ARBA00022840"/>
    </source>
</evidence>
<dbReference type="InterPro" id="IPR011990">
    <property type="entry name" value="TPR-like_helical_dom_sf"/>
</dbReference>
<dbReference type="GO" id="GO:0005737">
    <property type="term" value="C:cytoplasm"/>
    <property type="evidence" value="ECO:0007669"/>
    <property type="project" value="TreeGrafter"/>
</dbReference>
<keyword evidence="1" id="KW-0547">Nucleotide-binding</keyword>
<dbReference type="Pfam" id="PF13424">
    <property type="entry name" value="TPR_12"/>
    <property type="match status" value="1"/>
</dbReference>